<evidence type="ECO:0000256" key="6">
    <source>
        <dbReference type="ARBA" id="ARBA00023316"/>
    </source>
</evidence>
<keyword evidence="4 7" id="KW-0133">Cell shape</keyword>
<dbReference type="Pfam" id="PF01471">
    <property type="entry name" value="PG_binding_1"/>
    <property type="match status" value="1"/>
</dbReference>
<dbReference type="Proteomes" id="UP001201273">
    <property type="component" value="Unassembled WGS sequence"/>
</dbReference>
<comment type="pathway">
    <text evidence="1 7">Cell wall biogenesis; peptidoglycan biosynthesis.</text>
</comment>
<dbReference type="InterPro" id="IPR038063">
    <property type="entry name" value="Transpep_catalytic_dom"/>
</dbReference>
<keyword evidence="6 7" id="KW-0961">Cell wall biogenesis/degradation</keyword>
<dbReference type="InterPro" id="IPR002477">
    <property type="entry name" value="Peptidoglycan-bd-like"/>
</dbReference>
<dbReference type="InterPro" id="IPR052905">
    <property type="entry name" value="LD-transpeptidase_YkuD-like"/>
</dbReference>
<evidence type="ECO:0000256" key="4">
    <source>
        <dbReference type="ARBA" id="ARBA00022960"/>
    </source>
</evidence>
<dbReference type="PANTHER" id="PTHR41533">
    <property type="entry name" value="L,D-TRANSPEPTIDASE HI_1667-RELATED"/>
    <property type="match status" value="1"/>
</dbReference>
<dbReference type="Gene3D" id="1.10.101.10">
    <property type="entry name" value="PGBD-like superfamily/PGBD"/>
    <property type="match status" value="1"/>
</dbReference>
<dbReference type="PANTHER" id="PTHR41533:SF1">
    <property type="entry name" value="L,D-TRANSPEPTIDASE YCBB-RELATED"/>
    <property type="match status" value="1"/>
</dbReference>
<feature type="active site" description="Nucleophile" evidence="7">
    <location>
        <position position="448"/>
    </location>
</feature>
<keyword evidence="3" id="KW-0808">Transferase</keyword>
<organism evidence="10 11">
    <name type="scientific">Motilimonas cestriensis</name>
    <dbReference type="NCBI Taxonomy" id="2742685"/>
    <lineage>
        <taxon>Bacteria</taxon>
        <taxon>Pseudomonadati</taxon>
        <taxon>Pseudomonadota</taxon>
        <taxon>Gammaproteobacteria</taxon>
        <taxon>Alteromonadales</taxon>
        <taxon>Alteromonadales genera incertae sedis</taxon>
        <taxon>Motilimonas</taxon>
    </lineage>
</organism>
<gene>
    <name evidence="10" type="ORF">K6Y31_16185</name>
</gene>
<feature type="chain" id="PRO_5045365623" evidence="8">
    <location>
        <begin position="20"/>
        <end position="542"/>
    </location>
</feature>
<evidence type="ECO:0000256" key="7">
    <source>
        <dbReference type="PROSITE-ProRule" id="PRU01373"/>
    </source>
</evidence>
<dbReference type="PROSITE" id="PS52029">
    <property type="entry name" value="LD_TPASE"/>
    <property type="match status" value="1"/>
</dbReference>
<dbReference type="InterPro" id="IPR036365">
    <property type="entry name" value="PGBD-like_sf"/>
</dbReference>
<evidence type="ECO:0000313" key="10">
    <source>
        <dbReference type="EMBL" id="MCE2596341.1"/>
    </source>
</evidence>
<evidence type="ECO:0000259" key="9">
    <source>
        <dbReference type="PROSITE" id="PS52029"/>
    </source>
</evidence>
<accession>A0ABS8WBE7</accession>
<evidence type="ECO:0000313" key="11">
    <source>
        <dbReference type="Proteomes" id="UP001201273"/>
    </source>
</evidence>
<comment type="caution">
    <text evidence="10">The sequence shown here is derived from an EMBL/GenBank/DDBJ whole genome shotgun (WGS) entry which is preliminary data.</text>
</comment>
<keyword evidence="5 7" id="KW-0573">Peptidoglycan synthesis</keyword>
<comment type="similarity">
    <text evidence="2">Belongs to the YkuD family.</text>
</comment>
<evidence type="ECO:0000256" key="1">
    <source>
        <dbReference type="ARBA" id="ARBA00004752"/>
    </source>
</evidence>
<keyword evidence="8" id="KW-0732">Signal</keyword>
<evidence type="ECO:0000256" key="5">
    <source>
        <dbReference type="ARBA" id="ARBA00022984"/>
    </source>
</evidence>
<evidence type="ECO:0000256" key="3">
    <source>
        <dbReference type="ARBA" id="ARBA00022679"/>
    </source>
</evidence>
<proteinExistence type="inferred from homology"/>
<dbReference type="SUPFAM" id="SSF47090">
    <property type="entry name" value="PGBD-like"/>
    <property type="match status" value="1"/>
</dbReference>
<dbReference type="RefSeq" id="WP_233053985.1">
    <property type="nucleotide sequence ID" value="NZ_JAIMJA010000018.1"/>
</dbReference>
<keyword evidence="11" id="KW-1185">Reference proteome</keyword>
<feature type="signal peptide" evidence="8">
    <location>
        <begin position="1"/>
        <end position="19"/>
    </location>
</feature>
<feature type="domain" description="L,D-TPase catalytic" evidence="9">
    <location>
        <begin position="294"/>
        <end position="473"/>
    </location>
</feature>
<protein>
    <submittedName>
        <fullName evidence="10">L,D-transpeptidase family protein</fullName>
    </submittedName>
</protein>
<sequence>MKPFLAAFASILLTPVVSASPQHSFPSEWKMQTDASTVSLRGENYQKLMHYDTWLDNRHFEAAKQQITMAGESRVDQQLTHNWQQLQQVNFSLASAENRQLFANALLYVYRYKESMKQVGVDWFFQPDSKKKQKVTLLEDSDQAKALNQALKLNQLATFIEQQQSHFDQFQQMAAVKDHFNTLADVSWPMVTEPVRVVRDNDPLQSAEQIIDILTLLGDISAEQAQQLKDLHLTYLSAELQEHIRVFQRRHGLFVDGIIGPKTLAWLNASIEKRQQLLALNMLRLSLWPEDKKGIVVVNVPAFEMDVWVDEKRVFETRVIVGRPSRQTPIFITRLDSIVFNPGWNIPVTIMQEDIIPKAKRDENYLPSKGYQVLQNWSADSPVIPPQEIDWQAVNPKHFPYRMRQPPGNSNALGRYKFNTPNDMAIYLHDTPGKSLFNRENRSLSSGCVRVEHAGKFAEKLLTLSKKNPKDFEYLQKNEGEIKTKAISLRLKLPVHMIYQTAWVDETGNVNFRSDIYDFDQPVIETDIRQTVRNSQKTVANL</sequence>
<name>A0ABS8WBE7_9GAMM</name>
<dbReference type="InterPro" id="IPR005490">
    <property type="entry name" value="LD_TPept_cat_dom"/>
</dbReference>
<dbReference type="EMBL" id="JAIMJA010000018">
    <property type="protein sequence ID" value="MCE2596341.1"/>
    <property type="molecule type" value="Genomic_DNA"/>
</dbReference>
<dbReference type="InterPro" id="IPR036366">
    <property type="entry name" value="PGBDSf"/>
</dbReference>
<evidence type="ECO:0000256" key="8">
    <source>
        <dbReference type="SAM" id="SignalP"/>
    </source>
</evidence>
<dbReference type="SUPFAM" id="SSF141523">
    <property type="entry name" value="L,D-transpeptidase catalytic domain-like"/>
    <property type="match status" value="1"/>
</dbReference>
<reference evidence="10 11" key="1">
    <citation type="journal article" date="2022" name="Environ. Microbiol. Rep.">
        <title>Eco-phylogenetic analyses reveal divergent evolution of vitamin B12 metabolism in the marine bacterial family 'Psychromonadaceae'.</title>
        <authorList>
            <person name="Jin X."/>
            <person name="Yang Y."/>
            <person name="Cao H."/>
            <person name="Gao B."/>
            <person name="Zhao Z."/>
        </authorList>
    </citation>
    <scope>NUCLEOTIDE SEQUENCE [LARGE SCALE GENOMIC DNA]</scope>
    <source>
        <strain evidence="10 11">MKS20</strain>
    </source>
</reference>
<feature type="active site" description="Proton donor/acceptor" evidence="7">
    <location>
        <position position="429"/>
    </location>
</feature>
<dbReference type="CDD" id="cd16913">
    <property type="entry name" value="YkuD_like"/>
    <property type="match status" value="1"/>
</dbReference>
<dbReference type="Pfam" id="PF03734">
    <property type="entry name" value="YkuD"/>
    <property type="match status" value="1"/>
</dbReference>
<dbReference type="Gene3D" id="2.40.440.10">
    <property type="entry name" value="L,D-transpeptidase catalytic domain-like"/>
    <property type="match status" value="1"/>
</dbReference>
<evidence type="ECO:0000256" key="2">
    <source>
        <dbReference type="ARBA" id="ARBA00005992"/>
    </source>
</evidence>